<dbReference type="EMBL" id="CM004479">
    <property type="protein sequence ID" value="OCT70279.1"/>
    <property type="molecule type" value="Genomic_DNA"/>
</dbReference>
<name>A0A974H9Y4_XENLA</name>
<protein>
    <submittedName>
        <fullName evidence="1">Uncharacterized protein</fullName>
    </submittedName>
</protein>
<sequence>MEQDIGKKVQTQNFYQVLMRRKISLIQGKGKDIEMMGIPNFTSKDLGLGLGTRLRLNRHQHTDLALHDCSLPQLLSTAENNLSYREINGSIIFPAENVSVASTFLLFA</sequence>
<dbReference type="AlphaFoldDB" id="A0A974H9Y4"/>
<evidence type="ECO:0000313" key="2">
    <source>
        <dbReference type="Proteomes" id="UP000694892"/>
    </source>
</evidence>
<proteinExistence type="predicted"/>
<accession>A0A974H9Y4</accession>
<reference evidence="2" key="1">
    <citation type="journal article" date="2016" name="Nature">
        <title>Genome evolution in the allotetraploid frog Xenopus laevis.</title>
        <authorList>
            <person name="Session A.M."/>
            <person name="Uno Y."/>
            <person name="Kwon T."/>
            <person name="Chapman J.A."/>
            <person name="Toyoda A."/>
            <person name="Takahashi S."/>
            <person name="Fukui A."/>
            <person name="Hikosaka A."/>
            <person name="Suzuki A."/>
            <person name="Kondo M."/>
            <person name="van Heeringen S.J."/>
            <person name="Quigley I."/>
            <person name="Heinz S."/>
            <person name="Ogino H."/>
            <person name="Ochi H."/>
            <person name="Hellsten U."/>
            <person name="Lyons J.B."/>
            <person name="Simakov O."/>
            <person name="Putnam N."/>
            <person name="Stites J."/>
            <person name="Kuroki Y."/>
            <person name="Tanaka T."/>
            <person name="Michiue T."/>
            <person name="Watanabe M."/>
            <person name="Bogdanovic O."/>
            <person name="Lister R."/>
            <person name="Georgiou G."/>
            <person name="Paranjpe S.S."/>
            <person name="van Kruijsbergen I."/>
            <person name="Shu S."/>
            <person name="Carlson J."/>
            <person name="Kinoshita T."/>
            <person name="Ohta Y."/>
            <person name="Mawaribuchi S."/>
            <person name="Jenkins J."/>
            <person name="Grimwood J."/>
            <person name="Schmutz J."/>
            <person name="Mitros T."/>
            <person name="Mozaffari S.V."/>
            <person name="Suzuki Y."/>
            <person name="Haramoto Y."/>
            <person name="Yamamoto T.S."/>
            <person name="Takagi C."/>
            <person name="Heald R."/>
            <person name="Miller K."/>
            <person name="Haudenschild C."/>
            <person name="Kitzman J."/>
            <person name="Nakayama T."/>
            <person name="Izutsu Y."/>
            <person name="Robert J."/>
            <person name="Fortriede J."/>
            <person name="Burns K."/>
            <person name="Lotay V."/>
            <person name="Karimi K."/>
            <person name="Yasuoka Y."/>
            <person name="Dichmann D.S."/>
            <person name="Flajnik M.F."/>
            <person name="Houston D.W."/>
            <person name="Shendure J."/>
            <person name="DuPasquier L."/>
            <person name="Vize P.D."/>
            <person name="Zorn A.M."/>
            <person name="Ito M."/>
            <person name="Marcotte E.M."/>
            <person name="Wallingford J.B."/>
            <person name="Ito Y."/>
            <person name="Asashima M."/>
            <person name="Ueno N."/>
            <person name="Matsuda Y."/>
            <person name="Veenstra G.J."/>
            <person name="Fujiyama A."/>
            <person name="Harland R.M."/>
            <person name="Taira M."/>
            <person name="Rokhsar D.S."/>
        </authorList>
    </citation>
    <scope>NUCLEOTIDE SEQUENCE [LARGE SCALE GENOMIC DNA]</scope>
    <source>
        <strain evidence="2">J</strain>
    </source>
</reference>
<gene>
    <name evidence="1" type="ORF">XELAEV_18037201mg</name>
</gene>
<evidence type="ECO:0000313" key="1">
    <source>
        <dbReference type="EMBL" id="OCT70279.1"/>
    </source>
</evidence>
<organism evidence="1 2">
    <name type="scientific">Xenopus laevis</name>
    <name type="common">African clawed frog</name>
    <dbReference type="NCBI Taxonomy" id="8355"/>
    <lineage>
        <taxon>Eukaryota</taxon>
        <taxon>Metazoa</taxon>
        <taxon>Chordata</taxon>
        <taxon>Craniata</taxon>
        <taxon>Vertebrata</taxon>
        <taxon>Euteleostomi</taxon>
        <taxon>Amphibia</taxon>
        <taxon>Batrachia</taxon>
        <taxon>Anura</taxon>
        <taxon>Pipoidea</taxon>
        <taxon>Pipidae</taxon>
        <taxon>Xenopodinae</taxon>
        <taxon>Xenopus</taxon>
        <taxon>Xenopus</taxon>
    </lineage>
</organism>
<dbReference type="Proteomes" id="UP000694892">
    <property type="component" value="Chromosome 7S"/>
</dbReference>